<name>A0A8H5GUZ2_9AGAR</name>
<evidence type="ECO:0000259" key="5">
    <source>
        <dbReference type="PROSITE" id="PS51083"/>
    </source>
</evidence>
<dbReference type="CDD" id="cd23024">
    <property type="entry name" value="zf-HIT_ZNHIT2-3"/>
    <property type="match status" value="1"/>
</dbReference>
<keyword evidence="3" id="KW-0862">Zinc</keyword>
<proteinExistence type="predicted"/>
<dbReference type="SUPFAM" id="SSF144232">
    <property type="entry name" value="HIT/MYND zinc finger-like"/>
    <property type="match status" value="1"/>
</dbReference>
<dbReference type="GO" id="GO:0048254">
    <property type="term" value="P:snoRNA localization"/>
    <property type="evidence" value="ECO:0007669"/>
    <property type="project" value="TreeGrafter"/>
</dbReference>
<dbReference type="GO" id="GO:0070761">
    <property type="term" value="C:pre-snoRNP complex"/>
    <property type="evidence" value="ECO:0007669"/>
    <property type="project" value="TreeGrafter"/>
</dbReference>
<reference evidence="6 7" key="1">
    <citation type="journal article" date="2020" name="ISME J.">
        <title>Uncovering the hidden diversity of litter-decomposition mechanisms in mushroom-forming fungi.</title>
        <authorList>
            <person name="Floudas D."/>
            <person name="Bentzer J."/>
            <person name="Ahren D."/>
            <person name="Johansson T."/>
            <person name="Persson P."/>
            <person name="Tunlid A."/>
        </authorList>
    </citation>
    <scope>NUCLEOTIDE SEQUENCE [LARGE SCALE GENOMIC DNA]</scope>
    <source>
        <strain evidence="6 7">CBS 406.79</strain>
    </source>
</reference>
<dbReference type="Proteomes" id="UP000518752">
    <property type="component" value="Unassembled WGS sequence"/>
</dbReference>
<dbReference type="GO" id="GO:0005634">
    <property type="term" value="C:nucleus"/>
    <property type="evidence" value="ECO:0007669"/>
    <property type="project" value="TreeGrafter"/>
</dbReference>
<accession>A0A8H5GUZ2</accession>
<dbReference type="InterPro" id="IPR051639">
    <property type="entry name" value="BCD1"/>
</dbReference>
<evidence type="ECO:0000313" key="6">
    <source>
        <dbReference type="EMBL" id="KAF5371417.1"/>
    </source>
</evidence>
<dbReference type="Pfam" id="PF04438">
    <property type="entry name" value="zf-HIT"/>
    <property type="match status" value="1"/>
</dbReference>
<evidence type="ECO:0000256" key="2">
    <source>
        <dbReference type="ARBA" id="ARBA00022771"/>
    </source>
</evidence>
<evidence type="ECO:0000256" key="1">
    <source>
        <dbReference type="ARBA" id="ARBA00022723"/>
    </source>
</evidence>
<protein>
    <recommendedName>
        <fullName evidence="5">HIT-type domain-containing protein</fullName>
    </recommendedName>
</protein>
<comment type="caution">
    <text evidence="6">The sequence shown here is derived from an EMBL/GenBank/DDBJ whole genome shotgun (WGS) entry which is preliminary data.</text>
</comment>
<evidence type="ECO:0000256" key="3">
    <source>
        <dbReference type="ARBA" id="ARBA00022833"/>
    </source>
</evidence>
<feature type="domain" description="HIT-type" evidence="5">
    <location>
        <begin position="13"/>
        <end position="49"/>
    </location>
</feature>
<keyword evidence="1" id="KW-0479">Metal-binding</keyword>
<dbReference type="InterPro" id="IPR007529">
    <property type="entry name" value="Znf_HIT"/>
</dbReference>
<keyword evidence="2 4" id="KW-0863">Zinc-finger</keyword>
<dbReference type="Gene3D" id="3.30.60.190">
    <property type="match status" value="1"/>
</dbReference>
<keyword evidence="7" id="KW-1185">Reference proteome</keyword>
<sequence length="242" mass="26564">MSQRKGRKEIVTCQVCNQADSKYTCSACFLPYCSVACYKNHKNEDESRCTGSVAKKAPASSSNLGLAEPISPIIPEVSLETTPSVAEENLPSETSPLRPLTSLRWPYISDEEPAYPDPLERNDPKPLRLRHYEAIASSTSVRKALFTPPLVPNQPDQPNQRLRNLLASIDKLSGVERERALQRALGVGDGRIDVGLEQGPQSLQVLPEDTVALRALAEAIENAVRGNGDNNMTLGLDWDQSR</sequence>
<dbReference type="GO" id="GO:0000463">
    <property type="term" value="P:maturation of LSU-rRNA from tricistronic rRNA transcript (SSU-rRNA, 5.8S rRNA, LSU-rRNA)"/>
    <property type="evidence" value="ECO:0007669"/>
    <property type="project" value="TreeGrafter"/>
</dbReference>
<dbReference type="PANTHER" id="PTHR13483">
    <property type="entry name" value="BOX C_D SNORNA PROTEIN 1-RELATED"/>
    <property type="match status" value="1"/>
</dbReference>
<gene>
    <name evidence="6" type="ORF">D9757_009992</name>
</gene>
<organism evidence="6 7">
    <name type="scientific">Collybiopsis confluens</name>
    <dbReference type="NCBI Taxonomy" id="2823264"/>
    <lineage>
        <taxon>Eukaryota</taxon>
        <taxon>Fungi</taxon>
        <taxon>Dikarya</taxon>
        <taxon>Basidiomycota</taxon>
        <taxon>Agaricomycotina</taxon>
        <taxon>Agaricomycetes</taxon>
        <taxon>Agaricomycetidae</taxon>
        <taxon>Agaricales</taxon>
        <taxon>Marasmiineae</taxon>
        <taxon>Omphalotaceae</taxon>
        <taxon>Collybiopsis</taxon>
    </lineage>
</organism>
<dbReference type="PROSITE" id="PS51083">
    <property type="entry name" value="ZF_HIT"/>
    <property type="match status" value="1"/>
</dbReference>
<dbReference type="OrthoDB" id="18412at2759"/>
<dbReference type="PANTHER" id="PTHR13483:SF11">
    <property type="entry name" value="ZINC FINGER HIT DOMAIN-CONTAINING PROTEIN 3"/>
    <property type="match status" value="1"/>
</dbReference>
<dbReference type="GO" id="GO:0000492">
    <property type="term" value="P:box C/D snoRNP assembly"/>
    <property type="evidence" value="ECO:0007669"/>
    <property type="project" value="TreeGrafter"/>
</dbReference>
<dbReference type="EMBL" id="JAACJN010000116">
    <property type="protein sequence ID" value="KAF5371417.1"/>
    <property type="molecule type" value="Genomic_DNA"/>
</dbReference>
<evidence type="ECO:0000313" key="7">
    <source>
        <dbReference type="Proteomes" id="UP000518752"/>
    </source>
</evidence>
<dbReference type="AlphaFoldDB" id="A0A8H5GUZ2"/>
<evidence type="ECO:0000256" key="4">
    <source>
        <dbReference type="PROSITE-ProRule" id="PRU00453"/>
    </source>
</evidence>
<dbReference type="GO" id="GO:0008270">
    <property type="term" value="F:zinc ion binding"/>
    <property type="evidence" value="ECO:0007669"/>
    <property type="project" value="UniProtKB-UniRule"/>
</dbReference>